<dbReference type="InterPro" id="IPR029021">
    <property type="entry name" value="Prot-tyrosine_phosphatase-like"/>
</dbReference>
<name>A0A812HST5_9DINO</name>
<dbReference type="OrthoDB" id="9988524at2759"/>
<feature type="region of interest" description="Disordered" evidence="1">
    <location>
        <begin position="387"/>
        <end position="426"/>
    </location>
</feature>
<dbReference type="Proteomes" id="UP000604046">
    <property type="component" value="Unassembled WGS sequence"/>
</dbReference>
<keyword evidence="3" id="KW-1185">Reference proteome</keyword>
<evidence type="ECO:0008006" key="4">
    <source>
        <dbReference type="Google" id="ProtNLM"/>
    </source>
</evidence>
<evidence type="ECO:0000313" key="2">
    <source>
        <dbReference type="EMBL" id="CAE6959219.1"/>
    </source>
</evidence>
<evidence type="ECO:0000313" key="3">
    <source>
        <dbReference type="Proteomes" id="UP000604046"/>
    </source>
</evidence>
<dbReference type="EMBL" id="CAJNDS010000108">
    <property type="protein sequence ID" value="CAE6959219.1"/>
    <property type="molecule type" value="Genomic_DNA"/>
</dbReference>
<accession>A0A812HST5</accession>
<feature type="region of interest" description="Disordered" evidence="1">
    <location>
        <begin position="189"/>
        <end position="216"/>
    </location>
</feature>
<dbReference type="PANTHER" id="PTHR31126">
    <property type="entry name" value="TYROSINE-PROTEIN PHOSPHATASE"/>
    <property type="match status" value="1"/>
</dbReference>
<dbReference type="InterPro" id="IPR026893">
    <property type="entry name" value="Tyr/Ser_Pase_IphP-type"/>
</dbReference>
<dbReference type="Gene3D" id="3.90.190.10">
    <property type="entry name" value="Protein tyrosine phosphatase superfamily"/>
    <property type="match status" value="1"/>
</dbReference>
<dbReference type="AlphaFoldDB" id="A0A812HST5"/>
<dbReference type="SUPFAM" id="SSF52799">
    <property type="entry name" value="(Phosphotyrosine protein) phosphatases II"/>
    <property type="match status" value="1"/>
</dbReference>
<reference evidence="2" key="1">
    <citation type="submission" date="2021-02" db="EMBL/GenBank/DDBJ databases">
        <authorList>
            <person name="Dougan E. K."/>
            <person name="Rhodes N."/>
            <person name="Thang M."/>
            <person name="Chan C."/>
        </authorList>
    </citation>
    <scope>NUCLEOTIDE SEQUENCE</scope>
</reference>
<protein>
    <recommendedName>
        <fullName evidence="4">Tyrosine-protein phosphatase</fullName>
    </recommendedName>
</protein>
<proteinExistence type="predicted"/>
<evidence type="ECO:0000256" key="1">
    <source>
        <dbReference type="SAM" id="MobiDB-lite"/>
    </source>
</evidence>
<dbReference type="PANTHER" id="PTHR31126:SF1">
    <property type="entry name" value="TYROSINE SPECIFIC PROTEIN PHOSPHATASES DOMAIN-CONTAINING PROTEIN"/>
    <property type="match status" value="1"/>
</dbReference>
<dbReference type="GO" id="GO:0004721">
    <property type="term" value="F:phosphoprotein phosphatase activity"/>
    <property type="evidence" value="ECO:0007669"/>
    <property type="project" value="InterPro"/>
</dbReference>
<comment type="caution">
    <text evidence="2">The sequence shown here is derived from an EMBL/GenBank/DDBJ whole genome shotgun (WGS) entry which is preliminary data.</text>
</comment>
<gene>
    <name evidence="2" type="ORF">SNAT2548_LOCUS1883</name>
</gene>
<sequence length="479" mass="52585">MEGSASPPRVWRVLQGDGSDGILVRSEQGLSSTVLGRLSFGALVLAEAEAGSRLRFRLLRGKGPLQGWVSQKVQSRQLLERVDDPSSALLPPDSSGTPLPHISMDVLPSCGWASWYDLRRVANFRDVADALGPGTPLRCRGGRTLRRNWLFRSGHFAAATEEDLATLAKLRLRTYVDLREGTDFEGADAPVYTQLFPPSPKERQEGKGSQSATQAPGRRVWCPFTKDLRLRPWTPDEKAGLVPESDTKAWTSWWFQRASRQAMAGKINLPSNLAAVNRAALFVNAAEIRAALQTLTEESNFPLVFGCVAGKDRTGLLSCLILSALGVDREIIIADYLKTNQAARHIDACNQVGQHLWWQQLEVEAPERFRRLRPSLPTLRFDASWEGKTWQSRGPDGPEQEDREKNGNEGPLDGAGVDSALASGPPAEALQSLQSSAVYEGIVQYTLNMLDEEGGVLSYLESIGFGPDDVEKLIANLTE</sequence>
<dbReference type="Pfam" id="PF13350">
    <property type="entry name" value="Y_phosphatase3"/>
    <property type="match status" value="1"/>
</dbReference>
<organism evidence="2 3">
    <name type="scientific">Symbiodinium natans</name>
    <dbReference type="NCBI Taxonomy" id="878477"/>
    <lineage>
        <taxon>Eukaryota</taxon>
        <taxon>Sar</taxon>
        <taxon>Alveolata</taxon>
        <taxon>Dinophyceae</taxon>
        <taxon>Suessiales</taxon>
        <taxon>Symbiodiniaceae</taxon>
        <taxon>Symbiodinium</taxon>
    </lineage>
</organism>